<keyword evidence="10" id="KW-0614">Plasmid</keyword>
<dbReference type="InterPro" id="IPR000680">
    <property type="entry name" value="Borrelia_lipo"/>
</dbReference>
<keyword evidence="7 8" id="KW-0449">Lipoprotein</keyword>
<evidence type="ECO:0000256" key="2">
    <source>
        <dbReference type="ARBA" id="ARBA00004459"/>
    </source>
</evidence>
<evidence type="ECO:0000256" key="3">
    <source>
        <dbReference type="ARBA" id="ARBA00022729"/>
    </source>
</evidence>
<dbReference type="HOGENOM" id="CLU_054711_0_1_12"/>
<reference evidence="10" key="1">
    <citation type="submission" date="2013-04" db="EMBL/GenBank/DDBJ databases">
        <title>Comparative Genomics of Relapsing Fever Spirochetes.</title>
        <authorList>
            <person name="Schwan T.G."/>
            <person name="Raffel S.J."/>
            <person name="Porcella S.F."/>
            <person name="Martens C.A."/>
            <person name="Bruno D.P."/>
            <person name="Ricklefs S.M."/>
            <person name="Barbian K.B."/>
        </authorList>
    </citation>
    <scope>NUCLEOTIDE SEQUENCE</scope>
    <source>
        <strain evidence="10">Co53</strain>
        <plasmid evidence="10">unnamed</plasmid>
    </source>
</reference>
<evidence type="ECO:0000256" key="7">
    <source>
        <dbReference type="ARBA" id="ARBA00023288"/>
    </source>
</evidence>
<keyword evidence="4 8" id="KW-0472">Membrane</keyword>
<proteinExistence type="predicted"/>
<dbReference type="AlphaFoldDB" id="W5SXM0"/>
<sequence>MKINIKNINIKSICATLFISLFLACNNGIEELEKRNTFLSSLANLGNDFLNVFTSFGESFGGVLGFNTNTQKSEIGTYFNTVKETVEGIKSKLNAIIENMKREGNPNASGTEAAVADLNKKLDQIIEGASDAIKGVGDSESIGNIADAGSAGAKAEDTSVKSLIEGIGKIVGIVLGTNEGNPDAGDDKKAEDGNASRTDSTGVAKLFVSGSNGAGSDVNAKKVATDAAKAVGAATGADILKAISQGNDGKAAQLATNSASTAAAANNAKDATIAGAIALRAMAKDGKFANGNFGNDISTAVKKVALSAVTKALNTLTIAIRKTIDEGLKEVKKAMKINLNDNPVATEVGTVVK</sequence>
<dbReference type="SUPFAM" id="SSF74748">
    <property type="entry name" value="Variable surface antigen VlsE"/>
    <property type="match status" value="1"/>
</dbReference>
<name>W5SXM0_9SPIR</name>
<geneLocation type="plasmid" evidence="10">
    <name>unnamed</name>
</geneLocation>
<gene>
    <name evidence="10" type="ORF">BCO_0128905</name>
</gene>
<keyword evidence="6 8" id="KW-0998">Cell outer membrane</keyword>
<feature type="compositionally biased region" description="Basic and acidic residues" evidence="9">
    <location>
        <begin position="185"/>
        <end position="194"/>
    </location>
</feature>
<dbReference type="GO" id="GO:0009279">
    <property type="term" value="C:cell outer membrane"/>
    <property type="evidence" value="ECO:0007669"/>
    <property type="project" value="UniProtKB-SubCell"/>
</dbReference>
<comment type="function">
    <text evidence="1 8">The Vlp and Vsp proteins are antigenically distinct proteins, only one vlp or vsp gene is transcriptionally active at any one time. Switching between these genes is a mechanism of host immune response evasion.</text>
</comment>
<evidence type="ECO:0000256" key="8">
    <source>
        <dbReference type="RuleBase" id="RU363105"/>
    </source>
</evidence>
<dbReference type="PROSITE" id="PS51257">
    <property type="entry name" value="PROKAR_LIPOPROTEIN"/>
    <property type="match status" value="1"/>
</dbReference>
<organism evidence="10">
    <name type="scientific">Borrelia coriaceae ATCC 43381</name>
    <dbReference type="NCBI Taxonomy" id="1408429"/>
    <lineage>
        <taxon>Bacteria</taxon>
        <taxon>Pseudomonadati</taxon>
        <taxon>Spirochaetota</taxon>
        <taxon>Spirochaetia</taxon>
        <taxon>Spirochaetales</taxon>
        <taxon>Borreliaceae</taxon>
        <taxon>Borrelia</taxon>
    </lineage>
</organism>
<protein>
    <recommendedName>
        <fullName evidence="8">Variable large protein</fullName>
    </recommendedName>
</protein>
<evidence type="ECO:0000256" key="4">
    <source>
        <dbReference type="ARBA" id="ARBA00023136"/>
    </source>
</evidence>
<keyword evidence="5 8" id="KW-0564">Palmitate</keyword>
<evidence type="ECO:0000256" key="1">
    <source>
        <dbReference type="ARBA" id="ARBA00003932"/>
    </source>
</evidence>
<accession>W5SXM0</accession>
<evidence type="ECO:0000256" key="9">
    <source>
        <dbReference type="SAM" id="MobiDB-lite"/>
    </source>
</evidence>
<dbReference type="EMBL" id="CP005753">
    <property type="protein sequence ID" value="AHH11433.1"/>
    <property type="molecule type" value="Genomic_DNA"/>
</dbReference>
<keyword evidence="3" id="KW-0732">Signal</keyword>
<evidence type="ECO:0000256" key="6">
    <source>
        <dbReference type="ARBA" id="ARBA00023237"/>
    </source>
</evidence>
<evidence type="ECO:0000256" key="5">
    <source>
        <dbReference type="ARBA" id="ARBA00023139"/>
    </source>
</evidence>
<dbReference type="OrthoDB" id="352883at2"/>
<feature type="region of interest" description="Disordered" evidence="9">
    <location>
        <begin position="178"/>
        <end position="198"/>
    </location>
</feature>
<comment type="subcellular location">
    <subcellularLocation>
        <location evidence="2 8">Cell outer membrane</location>
        <topology evidence="2 8">Lipid-anchor</topology>
    </subcellularLocation>
</comment>
<dbReference type="Pfam" id="PF00921">
    <property type="entry name" value="Lipoprotein_2"/>
    <property type="match status" value="1"/>
</dbReference>
<evidence type="ECO:0000313" key="10">
    <source>
        <dbReference type="EMBL" id="AHH11433.1"/>
    </source>
</evidence>
<dbReference type="RefSeq" id="WP_025408704.1">
    <property type="nucleotide sequence ID" value="NZ_CP005753.1"/>
</dbReference>